<feature type="domain" description="ABC transmembrane type-1" evidence="9">
    <location>
        <begin position="55"/>
        <end position="259"/>
    </location>
</feature>
<evidence type="ECO:0000256" key="6">
    <source>
        <dbReference type="ARBA" id="ARBA00022989"/>
    </source>
</evidence>
<dbReference type="AlphaFoldDB" id="A0A9D1UDY9"/>
<organism evidence="10 11">
    <name type="scientific">Candidatus Dorea gallistercoris</name>
    <dbReference type="NCBI Taxonomy" id="2838542"/>
    <lineage>
        <taxon>Bacteria</taxon>
        <taxon>Bacillati</taxon>
        <taxon>Bacillota</taxon>
        <taxon>Clostridia</taxon>
        <taxon>Lachnospirales</taxon>
        <taxon>Lachnospiraceae</taxon>
        <taxon>Dorea</taxon>
    </lineage>
</organism>
<name>A0A9D1UDY9_9FIRM</name>
<sequence>MNKRTFLASPYAVWVVGFTVIPMILIFRYALTGQEGGFTLENIAAIADPIHLKAVIFSLEIAVGCTLICILLSYPLVLALRRLNLGKRGFALFIIILPMWMNFILRILAWQMILSSNGILNFIIQKLGFEPLSIANTGVAIMIGVVYDFLPYMVLPIYNAVMEIDEDVIEAAKDLGAGGFTTFRKVIFPLSMPGLLSGIVMVFVPSMTSFVIADILGGGKLQLIGNIIEQEFTKSMNWNLGSGLSVSLMIFVLISMAFTMKNDMEGKGSAIW</sequence>
<feature type="transmembrane region" description="Helical" evidence="8">
    <location>
        <begin position="133"/>
        <end position="155"/>
    </location>
</feature>
<reference evidence="10" key="2">
    <citation type="submission" date="2021-04" db="EMBL/GenBank/DDBJ databases">
        <authorList>
            <person name="Gilroy R."/>
        </authorList>
    </citation>
    <scope>NUCLEOTIDE SEQUENCE</scope>
    <source>
        <strain evidence="10">ChiSxjej1B13-11762</strain>
    </source>
</reference>
<feature type="transmembrane region" description="Helical" evidence="8">
    <location>
        <begin position="194"/>
        <end position="216"/>
    </location>
</feature>
<feature type="transmembrane region" description="Helical" evidence="8">
    <location>
        <begin position="90"/>
        <end position="113"/>
    </location>
</feature>
<dbReference type="GO" id="GO:0055085">
    <property type="term" value="P:transmembrane transport"/>
    <property type="evidence" value="ECO:0007669"/>
    <property type="project" value="InterPro"/>
</dbReference>
<dbReference type="PANTHER" id="PTHR42929">
    <property type="entry name" value="INNER MEMBRANE ABC TRANSPORTER PERMEASE PROTEIN YDCU-RELATED-RELATED"/>
    <property type="match status" value="1"/>
</dbReference>
<comment type="similarity">
    <text evidence="2">Belongs to the binding-protein-dependent transport system permease family. CysTW subfamily.</text>
</comment>
<evidence type="ECO:0000256" key="8">
    <source>
        <dbReference type="RuleBase" id="RU363032"/>
    </source>
</evidence>
<keyword evidence="3 8" id="KW-0813">Transport</keyword>
<evidence type="ECO:0000256" key="3">
    <source>
        <dbReference type="ARBA" id="ARBA00022448"/>
    </source>
</evidence>
<dbReference type="PROSITE" id="PS50928">
    <property type="entry name" value="ABC_TM1"/>
    <property type="match status" value="1"/>
</dbReference>
<dbReference type="InterPro" id="IPR035906">
    <property type="entry name" value="MetI-like_sf"/>
</dbReference>
<dbReference type="EMBL" id="DXGF01000146">
    <property type="protein sequence ID" value="HIW84329.1"/>
    <property type="molecule type" value="Genomic_DNA"/>
</dbReference>
<protein>
    <submittedName>
        <fullName evidence="10">ABC transporter permease</fullName>
    </submittedName>
</protein>
<comment type="caution">
    <text evidence="10">The sequence shown here is derived from an EMBL/GenBank/DDBJ whole genome shotgun (WGS) entry which is preliminary data.</text>
</comment>
<comment type="subcellular location">
    <subcellularLocation>
        <location evidence="1 8">Cell membrane</location>
        <topology evidence="1 8">Multi-pass membrane protein</topology>
    </subcellularLocation>
</comment>
<dbReference type="SUPFAM" id="SSF161098">
    <property type="entry name" value="MetI-like"/>
    <property type="match status" value="1"/>
</dbReference>
<dbReference type="InterPro" id="IPR000515">
    <property type="entry name" value="MetI-like"/>
</dbReference>
<evidence type="ECO:0000313" key="11">
    <source>
        <dbReference type="Proteomes" id="UP000824263"/>
    </source>
</evidence>
<keyword evidence="6 8" id="KW-1133">Transmembrane helix</keyword>
<dbReference type="CDD" id="cd06261">
    <property type="entry name" value="TM_PBP2"/>
    <property type="match status" value="1"/>
</dbReference>
<evidence type="ECO:0000259" key="9">
    <source>
        <dbReference type="PROSITE" id="PS50928"/>
    </source>
</evidence>
<gene>
    <name evidence="10" type="ORF">H9873_08400</name>
</gene>
<feature type="transmembrane region" description="Helical" evidence="8">
    <location>
        <begin position="236"/>
        <end position="258"/>
    </location>
</feature>
<feature type="transmembrane region" description="Helical" evidence="8">
    <location>
        <begin position="51"/>
        <end position="78"/>
    </location>
</feature>
<dbReference type="Proteomes" id="UP000824263">
    <property type="component" value="Unassembled WGS sequence"/>
</dbReference>
<feature type="transmembrane region" description="Helical" evidence="8">
    <location>
        <begin position="12"/>
        <end position="31"/>
    </location>
</feature>
<accession>A0A9D1UDY9</accession>
<evidence type="ECO:0000256" key="4">
    <source>
        <dbReference type="ARBA" id="ARBA00022475"/>
    </source>
</evidence>
<evidence type="ECO:0000256" key="7">
    <source>
        <dbReference type="ARBA" id="ARBA00023136"/>
    </source>
</evidence>
<evidence type="ECO:0000256" key="1">
    <source>
        <dbReference type="ARBA" id="ARBA00004651"/>
    </source>
</evidence>
<dbReference type="Gene3D" id="1.10.3720.10">
    <property type="entry name" value="MetI-like"/>
    <property type="match status" value="1"/>
</dbReference>
<keyword evidence="7 8" id="KW-0472">Membrane</keyword>
<proteinExistence type="inferred from homology"/>
<keyword evidence="5 8" id="KW-0812">Transmembrane</keyword>
<dbReference type="Pfam" id="PF00528">
    <property type="entry name" value="BPD_transp_1"/>
    <property type="match status" value="1"/>
</dbReference>
<reference evidence="10" key="1">
    <citation type="journal article" date="2021" name="PeerJ">
        <title>Extensive microbial diversity within the chicken gut microbiome revealed by metagenomics and culture.</title>
        <authorList>
            <person name="Gilroy R."/>
            <person name="Ravi A."/>
            <person name="Getino M."/>
            <person name="Pursley I."/>
            <person name="Horton D.L."/>
            <person name="Alikhan N.F."/>
            <person name="Baker D."/>
            <person name="Gharbi K."/>
            <person name="Hall N."/>
            <person name="Watson M."/>
            <person name="Adriaenssens E.M."/>
            <person name="Foster-Nyarko E."/>
            <person name="Jarju S."/>
            <person name="Secka A."/>
            <person name="Antonio M."/>
            <person name="Oren A."/>
            <person name="Chaudhuri R.R."/>
            <person name="La Ragione R."/>
            <person name="Hildebrand F."/>
            <person name="Pallen M.J."/>
        </authorList>
    </citation>
    <scope>NUCLEOTIDE SEQUENCE</scope>
    <source>
        <strain evidence="10">ChiSxjej1B13-11762</strain>
    </source>
</reference>
<evidence type="ECO:0000256" key="2">
    <source>
        <dbReference type="ARBA" id="ARBA00007069"/>
    </source>
</evidence>
<dbReference type="PANTHER" id="PTHR42929:SF1">
    <property type="entry name" value="INNER MEMBRANE ABC TRANSPORTER PERMEASE PROTEIN YDCU-RELATED"/>
    <property type="match status" value="1"/>
</dbReference>
<evidence type="ECO:0000256" key="5">
    <source>
        <dbReference type="ARBA" id="ARBA00022692"/>
    </source>
</evidence>
<evidence type="ECO:0000313" key="10">
    <source>
        <dbReference type="EMBL" id="HIW84329.1"/>
    </source>
</evidence>
<keyword evidence="4" id="KW-1003">Cell membrane</keyword>
<dbReference type="GO" id="GO:0005886">
    <property type="term" value="C:plasma membrane"/>
    <property type="evidence" value="ECO:0007669"/>
    <property type="project" value="UniProtKB-SubCell"/>
</dbReference>